<dbReference type="InterPro" id="IPR052956">
    <property type="entry name" value="Mesenchyme-surface_protein"/>
</dbReference>
<keyword evidence="5" id="KW-1185">Reference proteome</keyword>
<reference evidence="4 5" key="2">
    <citation type="submission" date="2019-01" db="EMBL/GenBank/DDBJ databases">
        <title>Motilimonas pumilus sp. nov., isolated from the gut of sea cucumber (Apostichopus japonicus).</title>
        <authorList>
            <person name="Wang F.-Q."/>
            <person name="Ren L.-H."/>
            <person name="Lin Y.-W."/>
            <person name="Sun G.-H."/>
            <person name="Du Z.-J."/>
            <person name="Zhao J.-X."/>
            <person name="Liu X.-J."/>
            <person name="Liu L.-J."/>
        </authorList>
    </citation>
    <scope>NUCLEOTIDE SEQUENCE [LARGE SCALE GENOMIC DNA]</scope>
    <source>
        <strain evidence="4 5">PLHSC7-2</strain>
    </source>
</reference>
<sequence>MNTTKGIKSILATSIALALFACDSSDDASRSDITPAPEVSLAGEYSLTQALKTVTFSNDKSLDLTLGFGSGAYHAKADAANVFYTISDRGPNIPCDKAGEIIGQADFCKGDSEGKIFPVTDFAPVISKIELVDGAAQVVESITLKDKEGNALTGITNPLASTEKAFSSTGEELAFDANGVDTEALVKLADGTFWLAEEYGPSLLHVAADGTVIERLVTPSVASALADANYTVTPALPEVYSKRKLNRGIESLALSPAEDALYFAMQSPLANPDTESYKASRHVRVMKLGLTAGSVTGIEGEYVYVLDTPHTFANVASGQGDLKDGAVRKQSDVKVSEMIAIDSDKLVVLERISEVTKLYAIDLASGDNIHGKDISTGAVENQESTQTKTLEQVYDLVSVGAKPVQKQLVFNSLTSSHQLPKKVEGLALLDESHLALINDNDFGIDGETTQIQVLPIAEQLKVASQAPQAKLIGRYASNKYDASAAEIVAFDKVKQRIFVVNAQSGAIDVLDASGLTADTQVDNPLTLNNLSKTSTLDVRTDVAAANIGAANSVAVYGDLLAVAIEAGDELGNKRQGKGFAAFYRLNTDGTISFIKAVQAGFLPDMVTFTPDGSAALVANEGEPAGNYEVDPVGSVSYIAITAGVPADTATDISFADFNQGGSRASEVPADFRVYGQSLAGVKSTLAQDVEPEYIAVAADSQTAWVSLQENNGLAVIDLADKKVAKIVSLGVKDYSLATNSLDLNDRDNLPELTGTPTANGKAKINLATWNNVVGMYQPDSIASYSVNGETYVVTANEGDAREYFFDATEAECTAMSGLAWDADDGCLAYLEEYRVEDLVGKVVFAGELASLTGEEALGRVKLSNVSGVNAAGEIETIHSYGARSFSIWNAAGELVFDSGNDFERITAGRVGQYFNVSNDRSVDHKKNDRSSAKGPEPEALAVGEIDGRQYAFVGLERVGGFMIYDITSAQAPQFVSYIVNRDFTKDPTAEAAGDVGPEGMKFVSAADSPTAKPLLIIGNEVSGSTSVYQFD</sequence>
<organism evidence="4 5">
    <name type="scientific">Motilimonas pumila</name>
    <dbReference type="NCBI Taxonomy" id="2303987"/>
    <lineage>
        <taxon>Bacteria</taxon>
        <taxon>Pseudomonadati</taxon>
        <taxon>Pseudomonadota</taxon>
        <taxon>Gammaproteobacteria</taxon>
        <taxon>Alteromonadales</taxon>
        <taxon>Alteromonadales genera incertae sedis</taxon>
        <taxon>Motilimonas</taxon>
    </lineage>
</organism>
<name>A0A418YIN8_9GAMM</name>
<evidence type="ECO:0000259" key="3">
    <source>
        <dbReference type="Pfam" id="PF22494"/>
    </source>
</evidence>
<dbReference type="InterPro" id="IPR027372">
    <property type="entry name" value="Phytase-like_dom"/>
</dbReference>
<dbReference type="InterPro" id="IPR015943">
    <property type="entry name" value="WD40/YVTN_repeat-like_dom_sf"/>
</dbReference>
<dbReference type="NCBIfam" id="NF038117">
    <property type="entry name" value="choice_anch_I"/>
    <property type="match status" value="1"/>
</dbReference>
<evidence type="ECO:0000259" key="2">
    <source>
        <dbReference type="Pfam" id="PF13449"/>
    </source>
</evidence>
<feature type="domain" description="Phytase-like" evidence="2">
    <location>
        <begin position="78"/>
        <end position="442"/>
    </location>
</feature>
<dbReference type="Gene3D" id="2.130.10.10">
    <property type="entry name" value="YVTN repeat-like/Quinoprotein amine dehydrogenase"/>
    <property type="match status" value="1"/>
</dbReference>
<dbReference type="Pfam" id="PF22494">
    <property type="entry name" value="choice_anch_I"/>
    <property type="match status" value="1"/>
</dbReference>
<comment type="caution">
    <text evidence="4">The sequence shown here is derived from an EMBL/GenBank/DDBJ whole genome shotgun (WGS) entry which is preliminary data.</text>
</comment>
<dbReference type="EMBL" id="QZCH01000002">
    <property type="protein sequence ID" value="RJG50479.1"/>
    <property type="molecule type" value="Genomic_DNA"/>
</dbReference>
<dbReference type="OrthoDB" id="9803927at2"/>
<protein>
    <submittedName>
        <fullName evidence="4">Esterase-like activity of phytase family protein</fullName>
    </submittedName>
</protein>
<evidence type="ECO:0000256" key="1">
    <source>
        <dbReference type="SAM" id="SignalP"/>
    </source>
</evidence>
<dbReference type="Pfam" id="PF13449">
    <property type="entry name" value="Phytase-like"/>
    <property type="match status" value="1"/>
</dbReference>
<dbReference type="Proteomes" id="UP000283255">
    <property type="component" value="Unassembled WGS sequence"/>
</dbReference>
<gene>
    <name evidence="4" type="ORF">D1Z90_03085</name>
</gene>
<dbReference type="PANTHER" id="PTHR46928">
    <property type="entry name" value="MESENCHYME-SPECIFIC CELL SURFACE GLYCOPROTEIN"/>
    <property type="match status" value="1"/>
</dbReference>
<dbReference type="PROSITE" id="PS51257">
    <property type="entry name" value="PROKAR_LIPOPROTEIN"/>
    <property type="match status" value="1"/>
</dbReference>
<accession>A0A418YIN8</accession>
<proteinExistence type="predicted"/>
<dbReference type="SUPFAM" id="SSF50974">
    <property type="entry name" value="Nitrous oxide reductase, N-terminal domain"/>
    <property type="match status" value="1"/>
</dbReference>
<reference evidence="4 5" key="1">
    <citation type="submission" date="2018-09" db="EMBL/GenBank/DDBJ databases">
        <authorList>
            <person name="Wang F."/>
        </authorList>
    </citation>
    <scope>NUCLEOTIDE SEQUENCE [LARGE SCALE GENOMIC DNA]</scope>
    <source>
        <strain evidence="4 5">PLHSC7-2</strain>
    </source>
</reference>
<feature type="domain" description="Choice-of-anchor I" evidence="3">
    <location>
        <begin position="482"/>
        <end position="1029"/>
    </location>
</feature>
<dbReference type="InterPro" id="IPR011045">
    <property type="entry name" value="N2O_reductase_N"/>
</dbReference>
<dbReference type="RefSeq" id="WP_119909281.1">
    <property type="nucleotide sequence ID" value="NZ_QZCH01000002.1"/>
</dbReference>
<dbReference type="AlphaFoldDB" id="A0A418YIN8"/>
<dbReference type="PANTHER" id="PTHR46928:SF1">
    <property type="entry name" value="MESENCHYME-SPECIFIC CELL SURFACE GLYCOPROTEIN"/>
    <property type="match status" value="1"/>
</dbReference>
<dbReference type="InterPro" id="IPR055188">
    <property type="entry name" value="Choice_anch_I"/>
</dbReference>
<feature type="chain" id="PRO_5019440415" evidence="1">
    <location>
        <begin position="22"/>
        <end position="1031"/>
    </location>
</feature>
<feature type="signal peptide" evidence="1">
    <location>
        <begin position="1"/>
        <end position="21"/>
    </location>
</feature>
<evidence type="ECO:0000313" key="5">
    <source>
        <dbReference type="Proteomes" id="UP000283255"/>
    </source>
</evidence>
<keyword evidence="1" id="KW-0732">Signal</keyword>
<evidence type="ECO:0000313" key="4">
    <source>
        <dbReference type="EMBL" id="RJG50479.1"/>
    </source>
</evidence>